<keyword evidence="10" id="KW-1185">Reference proteome</keyword>
<dbReference type="PANTHER" id="PTHR31313">
    <property type="entry name" value="TY1 ENHANCER ACTIVATOR"/>
    <property type="match status" value="1"/>
</dbReference>
<evidence type="ECO:0000313" key="9">
    <source>
        <dbReference type="EMBL" id="KAF2997298.1"/>
    </source>
</evidence>
<keyword evidence="4" id="KW-0238">DNA-binding</keyword>
<evidence type="ECO:0000256" key="3">
    <source>
        <dbReference type="ARBA" id="ARBA00023015"/>
    </source>
</evidence>
<proteinExistence type="predicted"/>
<dbReference type="SMART" id="SM00906">
    <property type="entry name" value="Fungal_trans"/>
    <property type="match status" value="1"/>
</dbReference>
<name>A0A9P4T8U7_CURKU</name>
<dbReference type="GO" id="GO:0008270">
    <property type="term" value="F:zinc ion binding"/>
    <property type="evidence" value="ECO:0007669"/>
    <property type="project" value="InterPro"/>
</dbReference>
<feature type="region of interest" description="Disordered" evidence="7">
    <location>
        <begin position="33"/>
        <end position="60"/>
    </location>
</feature>
<evidence type="ECO:0000256" key="4">
    <source>
        <dbReference type="ARBA" id="ARBA00023125"/>
    </source>
</evidence>
<keyword evidence="1" id="KW-0479">Metal-binding</keyword>
<dbReference type="CDD" id="cd12148">
    <property type="entry name" value="fungal_TF_MHR"/>
    <property type="match status" value="1"/>
</dbReference>
<dbReference type="InterPro" id="IPR051615">
    <property type="entry name" value="Transcr_Regulatory_Elem"/>
</dbReference>
<dbReference type="OrthoDB" id="2162761at2759"/>
<organism evidence="9 10">
    <name type="scientific">Curvularia kusanoi</name>
    <name type="common">Cochliobolus kusanoi</name>
    <dbReference type="NCBI Taxonomy" id="90978"/>
    <lineage>
        <taxon>Eukaryota</taxon>
        <taxon>Fungi</taxon>
        <taxon>Dikarya</taxon>
        <taxon>Ascomycota</taxon>
        <taxon>Pezizomycotina</taxon>
        <taxon>Dothideomycetes</taxon>
        <taxon>Pleosporomycetidae</taxon>
        <taxon>Pleosporales</taxon>
        <taxon>Pleosporineae</taxon>
        <taxon>Pleosporaceae</taxon>
        <taxon>Curvularia</taxon>
    </lineage>
</organism>
<evidence type="ECO:0000313" key="10">
    <source>
        <dbReference type="Proteomes" id="UP000801428"/>
    </source>
</evidence>
<evidence type="ECO:0000259" key="8">
    <source>
        <dbReference type="SMART" id="SM00906"/>
    </source>
</evidence>
<dbReference type="GO" id="GO:0006351">
    <property type="term" value="P:DNA-templated transcription"/>
    <property type="evidence" value="ECO:0007669"/>
    <property type="project" value="InterPro"/>
</dbReference>
<feature type="region of interest" description="Disordered" evidence="7">
    <location>
        <begin position="771"/>
        <end position="812"/>
    </location>
</feature>
<comment type="caution">
    <text evidence="9">The sequence shown here is derived from an EMBL/GenBank/DDBJ whole genome shotgun (WGS) entry which is preliminary data.</text>
</comment>
<dbReference type="PANTHER" id="PTHR31313:SF81">
    <property type="entry name" value="TY1 ENHANCER ACTIVATOR"/>
    <property type="match status" value="1"/>
</dbReference>
<dbReference type="GO" id="GO:0003677">
    <property type="term" value="F:DNA binding"/>
    <property type="evidence" value="ECO:0007669"/>
    <property type="project" value="UniProtKB-KW"/>
</dbReference>
<evidence type="ECO:0000256" key="1">
    <source>
        <dbReference type="ARBA" id="ARBA00022723"/>
    </source>
</evidence>
<reference evidence="9" key="1">
    <citation type="submission" date="2019-04" db="EMBL/GenBank/DDBJ databases">
        <title>Sequencing of skin fungus with MAO and IRED activity.</title>
        <authorList>
            <person name="Marsaioli A.J."/>
            <person name="Bonatto J.M.C."/>
            <person name="Reis Junior O."/>
        </authorList>
    </citation>
    <scope>NUCLEOTIDE SEQUENCE</scope>
    <source>
        <strain evidence="9">30M1</strain>
    </source>
</reference>
<gene>
    <name evidence="9" type="ORF">E8E13_001035</name>
</gene>
<evidence type="ECO:0000256" key="2">
    <source>
        <dbReference type="ARBA" id="ARBA00022833"/>
    </source>
</evidence>
<feature type="region of interest" description="Disordered" evidence="7">
    <location>
        <begin position="652"/>
        <end position="672"/>
    </location>
</feature>
<feature type="compositionally biased region" description="Polar residues" evidence="7">
    <location>
        <begin position="772"/>
        <end position="794"/>
    </location>
</feature>
<evidence type="ECO:0000256" key="6">
    <source>
        <dbReference type="ARBA" id="ARBA00023242"/>
    </source>
</evidence>
<feature type="domain" description="Xylanolytic transcriptional activator regulatory" evidence="8">
    <location>
        <begin position="299"/>
        <end position="375"/>
    </location>
</feature>
<protein>
    <recommendedName>
        <fullName evidence="8">Xylanolytic transcriptional activator regulatory domain-containing protein</fullName>
    </recommendedName>
</protein>
<accession>A0A9P4T8U7</accession>
<dbReference type="InterPro" id="IPR007219">
    <property type="entry name" value="XnlR_reg_dom"/>
</dbReference>
<keyword evidence="6" id="KW-0539">Nucleus</keyword>
<dbReference type="Pfam" id="PF04082">
    <property type="entry name" value="Fungal_trans"/>
    <property type="match status" value="1"/>
</dbReference>
<dbReference type="EMBL" id="SWKU01000023">
    <property type="protein sequence ID" value="KAF2997298.1"/>
    <property type="molecule type" value="Genomic_DNA"/>
</dbReference>
<evidence type="ECO:0000256" key="7">
    <source>
        <dbReference type="SAM" id="MobiDB-lite"/>
    </source>
</evidence>
<dbReference type="Proteomes" id="UP000801428">
    <property type="component" value="Unassembled WGS sequence"/>
</dbReference>
<evidence type="ECO:0000256" key="5">
    <source>
        <dbReference type="ARBA" id="ARBA00023163"/>
    </source>
</evidence>
<keyword evidence="2" id="KW-0862">Zinc</keyword>
<sequence length="812" mass="89696">MKAMYSMASPKCDGATPYCATCTAVYKTPCHYDAESESRRSKSSSAASSGTKREASAAVASHTGDALTVDAIISSIRTLPEEHVLELIQQIRNDPKADVAALTGSWRNSNVSLAQPPSPFDVQSLESDLSVLLGKPAVTLTGQSRHFGHTANLGLVAEDEDYGGGPAREHTSDIPRRGTTWTSVTDDLAFVNRLLTLYFTWSHPFYIIFSRESFYKDFHEGRSKYCSPLLVNAICAYACHFSDEPAARTNPINSRTAGDHFFAEAKRLLHEDESPSLTTVQALCIMAMREPSTGRDSSGFAYIGRCIRMCVELGLHLNNSASPALGLTLSEIEVRKVTFWGCFTVDSVWSICAGRISQLPRAAITLDKPILEESNGPLEANQGANRVITTRMFLQEFSALSELINDNNYMFFAPKERLTSTRLLDCYHKYQAWYRKLPALMRLEGRQPEPHTITLHMLYWTVIVHLFRPMLKIDLVHSDVHPREKCIEAANKVSELTRLYRSLYDFRTAHLAISHILLSVTIVHLLYSKDFPTSRQNLVEGLQGLEALHECHYFGARSFRIIHTLAKTWNLPWPEELKTSRLTPRVDLNRPRGTISPPADPLLVAPNTASLRTRTGPGEFSQVHEPHRRGSLSMFANRNLHVNTHNVSRSGPVAGGQHHGSPVVSETATQPAFGTGIPLGSYSYSHSMSMAVPETSTATSNATDAMFWTPIAGMPAPILPRSNYHQISPMGLESVLHTGDMERDGFKINEDWQHSGANGFGNSASGYEAGHSSGSYTVSYQRSSHSGQHGQTQEAFEAPWWPNGTGNSGQIS</sequence>
<keyword evidence="3" id="KW-0805">Transcription regulation</keyword>
<dbReference type="AlphaFoldDB" id="A0A9P4T8U7"/>
<keyword evidence="5" id="KW-0804">Transcription</keyword>